<dbReference type="PANTHER" id="PTHR40547">
    <property type="entry name" value="SLL0298 PROTEIN"/>
    <property type="match status" value="1"/>
</dbReference>
<evidence type="ECO:0000256" key="1">
    <source>
        <dbReference type="SAM" id="Phobius"/>
    </source>
</evidence>
<dbReference type="Proteomes" id="UP000287853">
    <property type="component" value="Unassembled WGS sequence"/>
</dbReference>
<dbReference type="EMBL" id="MTKO01000079">
    <property type="protein sequence ID" value="RWX45378.1"/>
    <property type="molecule type" value="Genomic_DNA"/>
</dbReference>
<feature type="transmembrane region" description="Helical" evidence="1">
    <location>
        <begin position="164"/>
        <end position="191"/>
    </location>
</feature>
<proteinExistence type="predicted"/>
<feature type="domain" description="DUF2062" evidence="2">
    <location>
        <begin position="44"/>
        <end position="197"/>
    </location>
</feature>
<gene>
    <name evidence="3" type="ORF">H206_00956</name>
</gene>
<comment type="caution">
    <text evidence="3">The sequence shown here is derived from an EMBL/GenBank/DDBJ whole genome shotgun (WGS) entry which is preliminary data.</text>
</comment>
<reference evidence="3 4" key="1">
    <citation type="submission" date="2017-01" db="EMBL/GenBank/DDBJ databases">
        <title>The cable genome- insights into the physiology and evolution of filamentous bacteria capable of sulfide oxidation via long distance electron transfer.</title>
        <authorList>
            <person name="Schreiber L."/>
            <person name="Bjerg J.T."/>
            <person name="Boggild A."/>
            <person name="Van De Vossenberg J."/>
            <person name="Meysman F."/>
            <person name="Nielsen L.P."/>
            <person name="Schramm A."/>
            <person name="Kjeldsen K.U."/>
        </authorList>
    </citation>
    <scope>NUCLEOTIDE SEQUENCE [LARGE SCALE GENOMIC DNA]</scope>
    <source>
        <strain evidence="3">MCF</strain>
    </source>
</reference>
<keyword evidence="1" id="KW-0812">Transmembrane</keyword>
<keyword evidence="1" id="KW-1133">Transmembrane helix</keyword>
<organism evidence="3 4">
    <name type="scientific">Candidatus Electrothrix aarhusensis</name>
    <dbReference type="NCBI Taxonomy" id="1859131"/>
    <lineage>
        <taxon>Bacteria</taxon>
        <taxon>Pseudomonadati</taxon>
        <taxon>Thermodesulfobacteriota</taxon>
        <taxon>Desulfobulbia</taxon>
        <taxon>Desulfobulbales</taxon>
        <taxon>Desulfobulbaceae</taxon>
        <taxon>Candidatus Electrothrix</taxon>
    </lineage>
</organism>
<dbReference type="PANTHER" id="PTHR40547:SF1">
    <property type="entry name" value="SLL0298 PROTEIN"/>
    <property type="match status" value="1"/>
</dbReference>
<dbReference type="InterPro" id="IPR018639">
    <property type="entry name" value="DUF2062"/>
</dbReference>
<evidence type="ECO:0000259" key="2">
    <source>
        <dbReference type="Pfam" id="PF09835"/>
    </source>
</evidence>
<evidence type="ECO:0000313" key="3">
    <source>
        <dbReference type="EMBL" id="RWX45378.1"/>
    </source>
</evidence>
<sequence length="205" mass="22566">MRCCLHSKQFVISTSILILDPLKGGGVAHFTPIKNIAVKLNLRRASRYYYLRFIRLQDSPSSLAIGSALGASIAVTPTLPLHTICIIGITLLLRVNTLAALMAGTIVSNPLTFAGQYYLSWKIGSILLPGRLDWEQLHGALILIRQSSFLEGIKIMGQLGFDAILVLQTGGLVVAIPLGIITYLVTIRFFVHLQEKKQHKHLLNK</sequence>
<feature type="transmembrane region" description="Helical" evidence="1">
    <location>
        <begin position="98"/>
        <end position="119"/>
    </location>
</feature>
<accession>A0A444IWT6</accession>
<name>A0A444IWT6_9BACT</name>
<evidence type="ECO:0000313" key="4">
    <source>
        <dbReference type="Proteomes" id="UP000287853"/>
    </source>
</evidence>
<protein>
    <recommendedName>
        <fullName evidence="2">DUF2062 domain-containing protein</fullName>
    </recommendedName>
</protein>
<dbReference type="Pfam" id="PF09835">
    <property type="entry name" value="DUF2062"/>
    <property type="match status" value="1"/>
</dbReference>
<keyword evidence="4" id="KW-1185">Reference proteome</keyword>
<dbReference type="AlphaFoldDB" id="A0A444IWT6"/>
<keyword evidence="1" id="KW-0472">Membrane</keyword>